<dbReference type="Proteomes" id="UP000553343">
    <property type="component" value="Unassembled WGS sequence"/>
</dbReference>
<reference evidence="10 11" key="1">
    <citation type="submission" date="2020-06" db="EMBL/GenBank/DDBJ databases">
        <title>High-quality draft genome of sulfate reducer Desulfobacter latus type strain AcrS2 isolated from marine sediment.</title>
        <authorList>
            <person name="Hoppe M."/>
            <person name="Larsen C.K."/>
            <person name="Marshall I.P.G."/>
            <person name="Schramm A."/>
            <person name="Marietou A.G."/>
        </authorList>
    </citation>
    <scope>NUCLEOTIDE SEQUENCE [LARGE SCALE GENOMIC DNA]</scope>
    <source>
        <strain evidence="10 11">AcRS2</strain>
    </source>
</reference>
<comment type="caution">
    <text evidence="10">The sequence shown here is derived from an EMBL/GenBank/DDBJ whole genome shotgun (WGS) entry which is preliminary data.</text>
</comment>
<dbReference type="EMBL" id="JACADJ010000085">
    <property type="protein sequence ID" value="NWH06563.1"/>
    <property type="molecule type" value="Genomic_DNA"/>
</dbReference>
<dbReference type="InterPro" id="IPR026022">
    <property type="entry name" value="PhoU_dom"/>
</dbReference>
<dbReference type="Pfam" id="PF01895">
    <property type="entry name" value="PhoU"/>
    <property type="match status" value="2"/>
</dbReference>
<evidence type="ECO:0000256" key="6">
    <source>
        <dbReference type="ARBA" id="ARBA00022592"/>
    </source>
</evidence>
<dbReference type="GO" id="GO:0005737">
    <property type="term" value="C:cytoplasm"/>
    <property type="evidence" value="ECO:0007669"/>
    <property type="project" value="UniProtKB-SubCell"/>
</dbReference>
<dbReference type="GO" id="GO:0030643">
    <property type="term" value="P:intracellular phosphate ion homeostasis"/>
    <property type="evidence" value="ECO:0007669"/>
    <property type="project" value="InterPro"/>
</dbReference>
<evidence type="ECO:0000256" key="5">
    <source>
        <dbReference type="ARBA" id="ARBA00022490"/>
    </source>
</evidence>
<feature type="domain" description="PhoU" evidence="9">
    <location>
        <begin position="124"/>
        <end position="208"/>
    </location>
</feature>
<keyword evidence="6 8" id="KW-0592">Phosphate transport</keyword>
<name>A0A850T471_9BACT</name>
<evidence type="ECO:0000256" key="7">
    <source>
        <dbReference type="ARBA" id="ARBA00056181"/>
    </source>
</evidence>
<keyword evidence="4 8" id="KW-0813">Transport</keyword>
<comment type="subunit">
    <text evidence="3 8">Homodimer.</text>
</comment>
<dbReference type="NCBIfam" id="TIGR02135">
    <property type="entry name" value="phoU_full"/>
    <property type="match status" value="1"/>
</dbReference>
<organism evidence="10 11">
    <name type="scientific">Desulfobacter latus</name>
    <dbReference type="NCBI Taxonomy" id="2292"/>
    <lineage>
        <taxon>Bacteria</taxon>
        <taxon>Pseudomonadati</taxon>
        <taxon>Thermodesulfobacteriota</taxon>
        <taxon>Desulfobacteria</taxon>
        <taxon>Desulfobacterales</taxon>
        <taxon>Desulfobacteraceae</taxon>
        <taxon>Desulfobacter</taxon>
    </lineage>
</organism>
<dbReference type="GO" id="GO:0045936">
    <property type="term" value="P:negative regulation of phosphate metabolic process"/>
    <property type="evidence" value="ECO:0007669"/>
    <property type="project" value="InterPro"/>
</dbReference>
<proteinExistence type="inferred from homology"/>
<dbReference type="PIRSF" id="PIRSF003107">
    <property type="entry name" value="PhoU"/>
    <property type="match status" value="1"/>
</dbReference>
<dbReference type="RefSeq" id="WP_178368017.1">
    <property type="nucleotide sequence ID" value="NZ_JACADJ010000085.1"/>
</dbReference>
<keyword evidence="5 8" id="KW-0963">Cytoplasm</keyword>
<evidence type="ECO:0000313" key="10">
    <source>
        <dbReference type="EMBL" id="NWH06563.1"/>
    </source>
</evidence>
<evidence type="ECO:0000256" key="2">
    <source>
        <dbReference type="ARBA" id="ARBA00008107"/>
    </source>
</evidence>
<evidence type="ECO:0000259" key="9">
    <source>
        <dbReference type="Pfam" id="PF01895"/>
    </source>
</evidence>
<sequence>MERHTSTSYDREINNLGAQIHAMGKLCEWQLAKAIKAFKITDKRLADEVIKADRQVNELHRKVETDTISVLAKRQPVAGDLRYIICVIKIASEFERIADYAANISKRVLRLEGTPFTLSTDYVIDMARECRTMINSVLDAFDRLDELAAVAVWQKDNDVDRQFVRFMNTLKREAEKCEDSADAFTGYIFIGRCLERIGDHVTNISENIYYIKTGDTYLSHFDEL</sequence>
<dbReference type="PANTHER" id="PTHR42930">
    <property type="entry name" value="PHOSPHATE-SPECIFIC TRANSPORT SYSTEM ACCESSORY PROTEIN PHOU"/>
    <property type="match status" value="1"/>
</dbReference>
<protein>
    <recommendedName>
        <fullName evidence="8">Phosphate-specific transport system accessory protein PhoU</fullName>
    </recommendedName>
</protein>
<dbReference type="SUPFAM" id="SSF109755">
    <property type="entry name" value="PhoU-like"/>
    <property type="match status" value="1"/>
</dbReference>
<dbReference type="Gene3D" id="1.20.58.220">
    <property type="entry name" value="Phosphate transport system protein phou homolog 2, domain 2"/>
    <property type="match status" value="1"/>
</dbReference>
<accession>A0A850T471</accession>
<keyword evidence="11" id="KW-1185">Reference proteome</keyword>
<feature type="domain" description="PhoU" evidence="9">
    <location>
        <begin position="21"/>
        <end position="108"/>
    </location>
</feature>
<dbReference type="InterPro" id="IPR038078">
    <property type="entry name" value="PhoU-like_sf"/>
</dbReference>
<comment type="similarity">
    <text evidence="2 8">Belongs to the PhoU family.</text>
</comment>
<dbReference type="FunFam" id="1.20.58.220:FF:000004">
    <property type="entry name" value="Phosphate-specific transport system accessory protein PhoU"/>
    <property type="match status" value="1"/>
</dbReference>
<evidence type="ECO:0000256" key="1">
    <source>
        <dbReference type="ARBA" id="ARBA00004496"/>
    </source>
</evidence>
<evidence type="ECO:0000256" key="4">
    <source>
        <dbReference type="ARBA" id="ARBA00022448"/>
    </source>
</evidence>
<dbReference type="InterPro" id="IPR028366">
    <property type="entry name" value="PhoU"/>
</dbReference>
<comment type="subcellular location">
    <subcellularLocation>
        <location evidence="1 8">Cytoplasm</location>
    </subcellularLocation>
</comment>
<dbReference type="GO" id="GO:0006817">
    <property type="term" value="P:phosphate ion transport"/>
    <property type="evidence" value="ECO:0007669"/>
    <property type="project" value="UniProtKB-KW"/>
</dbReference>
<dbReference type="PANTHER" id="PTHR42930:SF3">
    <property type="entry name" value="PHOSPHATE-SPECIFIC TRANSPORT SYSTEM ACCESSORY PROTEIN PHOU"/>
    <property type="match status" value="1"/>
</dbReference>
<gene>
    <name evidence="10" type="primary">phoU</name>
    <name evidence="10" type="ORF">HXW94_16490</name>
</gene>
<evidence type="ECO:0000313" key="11">
    <source>
        <dbReference type="Proteomes" id="UP000553343"/>
    </source>
</evidence>
<evidence type="ECO:0000256" key="3">
    <source>
        <dbReference type="ARBA" id="ARBA00011738"/>
    </source>
</evidence>
<dbReference type="AlphaFoldDB" id="A0A850T471"/>
<comment type="function">
    <text evidence="7 8">Plays a role in the regulation of phosphate uptake.</text>
</comment>
<evidence type="ECO:0000256" key="8">
    <source>
        <dbReference type="PIRNR" id="PIRNR003107"/>
    </source>
</evidence>